<dbReference type="PANTHER" id="PTHR48099">
    <property type="entry name" value="C-1-TETRAHYDROFOLATE SYNTHASE, CYTOPLASMIC-RELATED"/>
    <property type="match status" value="1"/>
</dbReference>
<dbReference type="EMBL" id="QGNW01001932">
    <property type="protein sequence ID" value="RVW27865.1"/>
    <property type="molecule type" value="Genomic_DNA"/>
</dbReference>
<sequence length="281" mass="31248">MASSMAFADCSTSAPTRTFLFSRLRPRRGLPSIPPHLLRGLPVAGFRLPSLRITNSPSSFPKGNAFLRNKQGFRHFRPFTVLASVSASEGCSFYWFVVLVILFGSGFMSLVNVSTISGLELELNMAPSILEKGSGQLLRSFWGRLKFLELSKAQVRGNELLSILMLHSAISTEASAMVIDGKSIAKEIRHEITTEISRMKDEIGIKSYEVCLPEDSTEEEVLKFISGFNDDPEVHGILVQLPLPSDNLWRRVIQRRLKAVGSQRKERVWGVPLESNQKGLG</sequence>
<evidence type="ECO:0000313" key="4">
    <source>
        <dbReference type="Proteomes" id="UP000288805"/>
    </source>
</evidence>
<organism evidence="3 4">
    <name type="scientific">Vitis vinifera</name>
    <name type="common">Grape</name>
    <dbReference type="NCBI Taxonomy" id="29760"/>
    <lineage>
        <taxon>Eukaryota</taxon>
        <taxon>Viridiplantae</taxon>
        <taxon>Streptophyta</taxon>
        <taxon>Embryophyta</taxon>
        <taxon>Tracheophyta</taxon>
        <taxon>Spermatophyta</taxon>
        <taxon>Magnoliopsida</taxon>
        <taxon>eudicotyledons</taxon>
        <taxon>Gunneridae</taxon>
        <taxon>Pentapetalae</taxon>
        <taxon>rosids</taxon>
        <taxon>Vitales</taxon>
        <taxon>Vitaceae</taxon>
        <taxon>Viteae</taxon>
        <taxon>Vitis</taxon>
    </lineage>
</organism>
<name>A0A438CXC8_VITVI</name>
<dbReference type="Proteomes" id="UP000288805">
    <property type="component" value="Unassembled WGS sequence"/>
</dbReference>
<keyword evidence="1" id="KW-0812">Transmembrane</keyword>
<dbReference type="Gene3D" id="3.40.50.10860">
    <property type="entry name" value="Leucine Dehydrogenase, chain A, domain 1"/>
    <property type="match status" value="1"/>
</dbReference>
<feature type="transmembrane region" description="Helical" evidence="1">
    <location>
        <begin position="93"/>
        <end position="113"/>
    </location>
</feature>
<dbReference type="PANTHER" id="PTHR48099:SF5">
    <property type="entry name" value="C-1-TETRAHYDROFOLATE SYNTHASE, CYTOPLASMIC"/>
    <property type="match status" value="1"/>
</dbReference>
<dbReference type="InterPro" id="IPR046346">
    <property type="entry name" value="Aminoacid_DH-like_N_sf"/>
</dbReference>
<feature type="domain" description="Tetrahydrofolate dehydrogenase/cyclohydrolase catalytic" evidence="2">
    <location>
        <begin position="200"/>
        <end position="247"/>
    </location>
</feature>
<evidence type="ECO:0000256" key="1">
    <source>
        <dbReference type="SAM" id="Phobius"/>
    </source>
</evidence>
<evidence type="ECO:0000259" key="2">
    <source>
        <dbReference type="Pfam" id="PF00763"/>
    </source>
</evidence>
<dbReference type="InterPro" id="IPR020630">
    <property type="entry name" value="THF_DH/CycHdrlase_cat_dom"/>
</dbReference>
<dbReference type="Pfam" id="PF00763">
    <property type="entry name" value="THF_DHG_CYH"/>
    <property type="match status" value="1"/>
</dbReference>
<keyword evidence="1" id="KW-1133">Transmembrane helix</keyword>
<proteinExistence type="predicted"/>
<evidence type="ECO:0000313" key="3">
    <source>
        <dbReference type="EMBL" id="RVW27865.1"/>
    </source>
</evidence>
<keyword evidence="1" id="KW-0472">Membrane</keyword>
<reference evidence="3 4" key="1">
    <citation type="journal article" date="2018" name="PLoS Genet.">
        <title>Population sequencing reveals clonal diversity and ancestral inbreeding in the grapevine cultivar Chardonnay.</title>
        <authorList>
            <person name="Roach M.J."/>
            <person name="Johnson D.L."/>
            <person name="Bohlmann J."/>
            <person name="van Vuuren H.J."/>
            <person name="Jones S.J."/>
            <person name="Pretorius I.S."/>
            <person name="Schmidt S.A."/>
            <person name="Borneman A.R."/>
        </authorList>
    </citation>
    <scope>NUCLEOTIDE SEQUENCE [LARGE SCALE GENOMIC DNA]</scope>
    <source>
        <strain evidence="4">cv. Chardonnay</strain>
        <tissue evidence="3">Leaf</tissue>
    </source>
</reference>
<accession>A0A438CXC8</accession>
<dbReference type="SUPFAM" id="SSF53223">
    <property type="entry name" value="Aminoacid dehydrogenase-like, N-terminal domain"/>
    <property type="match status" value="1"/>
</dbReference>
<protein>
    <submittedName>
        <fullName evidence="3">Bifunctional protein FolD 4, chloroplastic</fullName>
    </submittedName>
</protein>
<comment type="caution">
    <text evidence="3">The sequence shown here is derived from an EMBL/GenBank/DDBJ whole genome shotgun (WGS) entry which is preliminary data.</text>
</comment>
<dbReference type="GO" id="GO:0004488">
    <property type="term" value="F:methylenetetrahydrofolate dehydrogenase (NADP+) activity"/>
    <property type="evidence" value="ECO:0007669"/>
    <property type="project" value="InterPro"/>
</dbReference>
<gene>
    <name evidence="3" type="primary">FOLD4_1</name>
    <name evidence="3" type="ORF">CK203_084916</name>
</gene>
<dbReference type="AlphaFoldDB" id="A0A438CXC8"/>